<dbReference type="PANTHER" id="PTHR30386:SF26">
    <property type="entry name" value="TRANSPORT PROTEIN COMB"/>
    <property type="match status" value="1"/>
</dbReference>
<dbReference type="InterPro" id="IPR050739">
    <property type="entry name" value="MFP"/>
</dbReference>
<proteinExistence type="predicted"/>
<dbReference type="Proteomes" id="UP000184120">
    <property type="component" value="Unassembled WGS sequence"/>
</dbReference>
<dbReference type="AlphaFoldDB" id="A0A1M6ZF81"/>
<dbReference type="InterPro" id="IPR058625">
    <property type="entry name" value="MdtA-like_BSH"/>
</dbReference>
<dbReference type="InterPro" id="IPR058982">
    <property type="entry name" value="Beta-barrel_AprE"/>
</dbReference>
<keyword evidence="4" id="KW-0472">Membrane</keyword>
<reference evidence="9" key="2">
    <citation type="submission" date="2016-11" db="EMBL/GenBank/DDBJ databases">
        <authorList>
            <person name="Jaros S."/>
            <person name="Januszkiewicz K."/>
            <person name="Wedrychowicz H."/>
        </authorList>
    </citation>
    <scope>NUCLEOTIDE SEQUENCE [LARGE SCALE GENOMIC DNA]</scope>
    <source>
        <strain evidence="9">DSM 27989</strain>
    </source>
</reference>
<evidence type="ECO:0000313" key="9">
    <source>
        <dbReference type="EMBL" id="SHL29171.1"/>
    </source>
</evidence>
<reference evidence="11" key="4">
    <citation type="journal article" date="2019" name="Int. J. Syst. Evol. Microbiol.">
        <title>The Global Catalogue of Microorganisms (GCM) 10K type strain sequencing project: providing services to taxonomists for standard genome sequencing and annotation.</title>
        <authorList>
            <consortium name="The Broad Institute Genomics Platform"/>
            <consortium name="The Broad Institute Genome Sequencing Center for Infectious Disease"/>
            <person name="Wu L."/>
            <person name="Ma J."/>
        </authorList>
    </citation>
    <scope>NUCLEOTIDE SEQUENCE [LARGE SCALE GENOMIC DNA]</scope>
    <source>
        <strain evidence="11">CGMCC 1.12707</strain>
    </source>
</reference>
<dbReference type="Gene3D" id="1.10.287.470">
    <property type="entry name" value="Helix hairpin bin"/>
    <property type="match status" value="1"/>
</dbReference>
<keyword evidence="11" id="KW-1185">Reference proteome</keyword>
<dbReference type="Proteomes" id="UP000650994">
    <property type="component" value="Unassembled WGS sequence"/>
</dbReference>
<protein>
    <submittedName>
        <fullName evidence="9">HlyD family secretion protein</fullName>
    </submittedName>
</protein>
<dbReference type="EMBL" id="FRBH01000007">
    <property type="protein sequence ID" value="SHL29171.1"/>
    <property type="molecule type" value="Genomic_DNA"/>
</dbReference>
<feature type="coiled-coil region" evidence="5">
    <location>
        <begin position="178"/>
        <end position="205"/>
    </location>
</feature>
<comment type="subcellular location">
    <subcellularLocation>
        <location evidence="1">Membrane</location>
        <topology evidence="1">Single-pass membrane protein</topology>
    </subcellularLocation>
</comment>
<dbReference type="STRING" id="1434701.SAMN05443634_107294"/>
<accession>A0A1M6ZF81</accession>
<reference evidence="8" key="5">
    <citation type="submission" date="2024-05" db="EMBL/GenBank/DDBJ databases">
        <authorList>
            <person name="Sun Q."/>
            <person name="Zhou Y."/>
        </authorList>
    </citation>
    <scope>NUCLEOTIDE SEQUENCE</scope>
    <source>
        <strain evidence="8">CGMCC 1.12707</strain>
    </source>
</reference>
<evidence type="ECO:0000256" key="4">
    <source>
        <dbReference type="ARBA" id="ARBA00023136"/>
    </source>
</evidence>
<sequence>MKKIYLPILLFIFVILFLLPIIRIPITSSSRGIVRSYTENTKLTSVVNGRIIKTSLSQNNQIVNKGDTLLVVTAEQLETQKNLQNNQASDYHAQLADLNKLVMGNYSSLQTGQYQRELSAMNEKIAQINAQLKLAEKDFNRTKKLFEQDIFSQAEYDKNLFNVENLRRQIATIKEEQTAQWQAQKREIERQIRSLNAESTRIHQESKNYIVTAPMNGRLVNFSGIQKGNYIIQGQEIGSISPDESLIIETYVSPKDIGFIHINQLVKIQMDTYNYNQWGLLTGKVIQVDQNITVDQQTGNTFFRVLCSMDKNYLQLKNGYKGNIEKGMTLTTRFHLIDRTLWQLLFDRVDNWFNPRLKE</sequence>
<feature type="coiled-coil region" evidence="5">
    <location>
        <begin position="74"/>
        <end position="145"/>
    </location>
</feature>
<dbReference type="EMBL" id="BMFL01000001">
    <property type="protein sequence ID" value="GGE86151.1"/>
    <property type="molecule type" value="Genomic_DNA"/>
</dbReference>
<evidence type="ECO:0000256" key="2">
    <source>
        <dbReference type="ARBA" id="ARBA00022692"/>
    </source>
</evidence>
<evidence type="ECO:0000256" key="1">
    <source>
        <dbReference type="ARBA" id="ARBA00004167"/>
    </source>
</evidence>
<evidence type="ECO:0000313" key="10">
    <source>
        <dbReference type="Proteomes" id="UP000184120"/>
    </source>
</evidence>
<dbReference type="RefSeq" id="WP_072932515.1">
    <property type="nucleotide sequence ID" value="NZ_BMFL01000001.1"/>
</dbReference>
<reference evidence="8" key="1">
    <citation type="journal article" date="2014" name="Int. J. Syst. Evol. Microbiol.">
        <title>Complete genome of a new Firmicutes species belonging to the dominant human colonic microbiota ('Ruminococcus bicirculans') reveals two chromosomes and a selective capacity to utilize plant glucans.</title>
        <authorList>
            <consortium name="NISC Comparative Sequencing Program"/>
            <person name="Wegmann U."/>
            <person name="Louis P."/>
            <person name="Goesmann A."/>
            <person name="Henrissat B."/>
            <person name="Duncan S.H."/>
            <person name="Flint H.J."/>
        </authorList>
    </citation>
    <scope>NUCLEOTIDE SEQUENCE</scope>
    <source>
        <strain evidence="8">CGMCC 1.12707</strain>
    </source>
</reference>
<evidence type="ECO:0000256" key="3">
    <source>
        <dbReference type="ARBA" id="ARBA00022989"/>
    </source>
</evidence>
<dbReference type="Pfam" id="PF26002">
    <property type="entry name" value="Beta-barrel_AprE"/>
    <property type="match status" value="1"/>
</dbReference>
<evidence type="ECO:0000259" key="6">
    <source>
        <dbReference type="Pfam" id="PF25917"/>
    </source>
</evidence>
<feature type="domain" description="AprE-like beta-barrel" evidence="7">
    <location>
        <begin position="246"/>
        <end position="332"/>
    </location>
</feature>
<dbReference type="PANTHER" id="PTHR30386">
    <property type="entry name" value="MEMBRANE FUSION SUBUNIT OF EMRAB-TOLC MULTIDRUG EFFLUX PUMP"/>
    <property type="match status" value="1"/>
</dbReference>
<evidence type="ECO:0000313" key="8">
    <source>
        <dbReference type="EMBL" id="GGE86151.1"/>
    </source>
</evidence>
<dbReference type="Gene3D" id="2.40.30.170">
    <property type="match status" value="1"/>
</dbReference>
<keyword evidence="2" id="KW-0812">Transmembrane</keyword>
<feature type="domain" description="Multidrug resistance protein MdtA-like barrel-sandwich hybrid" evidence="6">
    <location>
        <begin position="42"/>
        <end position="237"/>
    </location>
</feature>
<dbReference type="Pfam" id="PF25917">
    <property type="entry name" value="BSH_RND"/>
    <property type="match status" value="1"/>
</dbReference>
<reference evidence="10" key="3">
    <citation type="submission" date="2016-11" db="EMBL/GenBank/DDBJ databases">
        <authorList>
            <person name="Varghese N."/>
            <person name="Submissions S."/>
        </authorList>
    </citation>
    <scope>NUCLEOTIDE SEQUENCE [LARGE SCALE GENOMIC DNA]</scope>
    <source>
        <strain evidence="10">DSM 27989</strain>
    </source>
</reference>
<organism evidence="9 10">
    <name type="scientific">Chishuiella changwenlii</name>
    <dbReference type="NCBI Taxonomy" id="1434701"/>
    <lineage>
        <taxon>Bacteria</taxon>
        <taxon>Pseudomonadati</taxon>
        <taxon>Bacteroidota</taxon>
        <taxon>Flavobacteriia</taxon>
        <taxon>Flavobacteriales</taxon>
        <taxon>Weeksellaceae</taxon>
        <taxon>Chishuiella</taxon>
    </lineage>
</organism>
<name>A0A1M6ZF81_9FLAO</name>
<dbReference type="SUPFAM" id="SSF111369">
    <property type="entry name" value="HlyD-like secretion proteins"/>
    <property type="match status" value="1"/>
</dbReference>
<evidence type="ECO:0000259" key="7">
    <source>
        <dbReference type="Pfam" id="PF26002"/>
    </source>
</evidence>
<dbReference type="GO" id="GO:0016020">
    <property type="term" value="C:membrane"/>
    <property type="evidence" value="ECO:0007669"/>
    <property type="project" value="UniProtKB-SubCell"/>
</dbReference>
<dbReference type="OrthoDB" id="1957187at2"/>
<gene>
    <name evidence="8" type="ORF">GCM10010984_00010</name>
    <name evidence="9" type="ORF">SAMN05443634_107294</name>
</gene>
<evidence type="ECO:0000256" key="5">
    <source>
        <dbReference type="SAM" id="Coils"/>
    </source>
</evidence>
<keyword evidence="3" id="KW-1133">Transmembrane helix</keyword>
<keyword evidence="5" id="KW-0175">Coiled coil</keyword>
<evidence type="ECO:0000313" key="11">
    <source>
        <dbReference type="Proteomes" id="UP000650994"/>
    </source>
</evidence>